<organism evidence="2 3">
    <name type="scientific">Streptomyces griseoviridis</name>
    <dbReference type="NCBI Taxonomy" id="45398"/>
    <lineage>
        <taxon>Bacteria</taxon>
        <taxon>Bacillati</taxon>
        <taxon>Actinomycetota</taxon>
        <taxon>Actinomycetes</taxon>
        <taxon>Kitasatosporales</taxon>
        <taxon>Streptomycetaceae</taxon>
        <taxon>Streptomyces</taxon>
    </lineage>
</organism>
<protein>
    <recommendedName>
        <fullName evidence="4">PE-PGRS family protein</fullName>
    </recommendedName>
</protein>
<accession>A0ABT9LHB5</accession>
<sequence length="221" mass="23804">MFYSGSRLAPDLSLPRIRERWSGHTTDQHSDKPSEPATNTTLSDPATARHRAATAAWQTILIIDHDEEATVAAHIAAAGEVLDALAATSAAHTRRELRKAAFAFERATRSHIRAQHGHDQALRQAARDPVHSGPALGRGEDGATTAMVIDMQFFLVTAATHWHAKKGHAQQSAAARLQRQTAMLRKAVPELAEQILSEPGWYALAATITDAEAAGHGPQPS</sequence>
<name>A0ABT9LHB5_STRGD</name>
<evidence type="ECO:0008006" key="4">
    <source>
        <dbReference type="Google" id="ProtNLM"/>
    </source>
</evidence>
<feature type="region of interest" description="Disordered" evidence="1">
    <location>
        <begin position="22"/>
        <end position="47"/>
    </location>
</feature>
<evidence type="ECO:0000313" key="3">
    <source>
        <dbReference type="Proteomes" id="UP001231675"/>
    </source>
</evidence>
<keyword evidence="3" id="KW-1185">Reference proteome</keyword>
<evidence type="ECO:0000256" key="1">
    <source>
        <dbReference type="SAM" id="MobiDB-lite"/>
    </source>
</evidence>
<dbReference type="EMBL" id="JAURUD010000001">
    <property type="protein sequence ID" value="MDP9683118.1"/>
    <property type="molecule type" value="Genomic_DNA"/>
</dbReference>
<reference evidence="2 3" key="1">
    <citation type="submission" date="2023-07" db="EMBL/GenBank/DDBJ databases">
        <title>Sequencing the genomes of 1000 actinobacteria strains.</title>
        <authorList>
            <person name="Klenk H.-P."/>
        </authorList>
    </citation>
    <scope>NUCLEOTIDE SEQUENCE [LARGE SCALE GENOMIC DNA]</scope>
    <source>
        <strain evidence="2 3">DSM 40229</strain>
    </source>
</reference>
<comment type="caution">
    <text evidence="2">The sequence shown here is derived from an EMBL/GenBank/DDBJ whole genome shotgun (WGS) entry which is preliminary data.</text>
</comment>
<proteinExistence type="predicted"/>
<evidence type="ECO:0000313" key="2">
    <source>
        <dbReference type="EMBL" id="MDP9683118.1"/>
    </source>
</evidence>
<feature type="compositionally biased region" description="Basic and acidic residues" evidence="1">
    <location>
        <begin position="22"/>
        <end position="34"/>
    </location>
</feature>
<dbReference type="Proteomes" id="UP001231675">
    <property type="component" value="Unassembled WGS sequence"/>
</dbReference>
<gene>
    <name evidence="2" type="ORF">J2S47_003620</name>
</gene>